<evidence type="ECO:0000256" key="4">
    <source>
        <dbReference type="SAM" id="SignalP"/>
    </source>
</evidence>
<dbReference type="SUPFAM" id="SSF53822">
    <property type="entry name" value="Periplasmic binding protein-like I"/>
    <property type="match status" value="1"/>
</dbReference>
<comment type="caution">
    <text evidence="6">The sequence shown here is derived from an EMBL/GenBank/DDBJ whole genome shotgun (WGS) entry which is preliminary data.</text>
</comment>
<comment type="similarity">
    <text evidence="1">Belongs to the leucine-binding protein family.</text>
</comment>
<accession>A0A0R3CTT4</accession>
<gene>
    <name evidence="6" type="ORF">AOQ71_39550</name>
</gene>
<dbReference type="AlphaFoldDB" id="A0A0R3CTT4"/>
<feature type="domain" description="Leucine-binding protein" evidence="5">
    <location>
        <begin position="25"/>
        <end position="375"/>
    </location>
</feature>
<reference evidence="6 7" key="1">
    <citation type="submission" date="2015-09" db="EMBL/GenBank/DDBJ databases">
        <title>Draft Genome Sequence of Bradyrhizobium manausense Strain BR 3351T, a Novel Symbiotic Nitrogen-Fixing Alphaproteobacterium Isolated from Brazilian Amazon Rain Forest.</title>
        <authorList>
            <person name="De Araujo J.L."/>
            <person name="Zilli J.E."/>
        </authorList>
    </citation>
    <scope>NUCLEOTIDE SEQUENCE [LARGE SCALE GENOMIC DNA]</scope>
    <source>
        <strain evidence="6 7">BR3351</strain>
    </source>
</reference>
<evidence type="ECO:0000256" key="3">
    <source>
        <dbReference type="ARBA" id="ARBA00022970"/>
    </source>
</evidence>
<keyword evidence="7" id="KW-1185">Reference proteome</keyword>
<dbReference type="Proteomes" id="UP000051936">
    <property type="component" value="Unassembled WGS sequence"/>
</dbReference>
<dbReference type="STRING" id="989370.AOQ71_39550"/>
<dbReference type="RefSeq" id="WP_057758758.1">
    <property type="nucleotide sequence ID" value="NZ_LJYG01000112.1"/>
</dbReference>
<feature type="signal peptide" evidence="4">
    <location>
        <begin position="1"/>
        <end position="22"/>
    </location>
</feature>
<dbReference type="PANTHER" id="PTHR30483">
    <property type="entry name" value="LEUCINE-SPECIFIC-BINDING PROTEIN"/>
    <property type="match status" value="1"/>
</dbReference>
<dbReference type="InterPro" id="IPR028082">
    <property type="entry name" value="Peripla_BP_I"/>
</dbReference>
<keyword evidence="3" id="KW-0813">Transport</keyword>
<sequence>MLKGSLGLIALSGLLMSGTAFAQEKIKVGVTATLEGTYTVLGEDGIRGFQTALNVLGKKVGDKELEFVIASTDATPDSAVRAVRKLIEQDKVQILLSPLSGDEGIAVKNFAKTHPELTFINAASGAQETTYVDPAPNFFRYNMDGAQWQVGLGKYAYDTKGYRKIATVGEDYSFIYTQVFGLVLEFCGAGGQVTNRQWVPLGTKDFASVIAALPDDVDAIYLGLGGGDAVNFLNQYQQAGGKAHLMGGSIMIDQTILSSKGNAKNALIGTLAASGQADTWEDPGWQKFVKDYQDAFPPNKRFPSPSLLATNYYGSTMALILALRQVNGDLSDNQSKYKAALAKIELDAPNGKIKLDSNRQAIGTNFVTEVVDDGKGALFSKVVKVIPNVNQTLGYDPAVFAKIGLPSRTVPECKKY</sequence>
<protein>
    <submittedName>
        <fullName evidence="6">ABC transporter substrate-binding protein</fullName>
    </submittedName>
</protein>
<dbReference type="EMBL" id="LJYG01000112">
    <property type="protein sequence ID" value="KRQ01075.1"/>
    <property type="molecule type" value="Genomic_DNA"/>
</dbReference>
<dbReference type="CDD" id="cd06332">
    <property type="entry name" value="PBP1_aromatic_compounds-like"/>
    <property type="match status" value="1"/>
</dbReference>
<organism evidence="6 7">
    <name type="scientific">Bradyrhizobium manausense</name>
    <dbReference type="NCBI Taxonomy" id="989370"/>
    <lineage>
        <taxon>Bacteria</taxon>
        <taxon>Pseudomonadati</taxon>
        <taxon>Pseudomonadota</taxon>
        <taxon>Alphaproteobacteria</taxon>
        <taxon>Hyphomicrobiales</taxon>
        <taxon>Nitrobacteraceae</taxon>
        <taxon>Bradyrhizobium</taxon>
    </lineage>
</organism>
<dbReference type="OrthoDB" id="9762849at2"/>
<dbReference type="GO" id="GO:0006865">
    <property type="term" value="P:amino acid transport"/>
    <property type="evidence" value="ECO:0007669"/>
    <property type="project" value="UniProtKB-KW"/>
</dbReference>
<dbReference type="InterPro" id="IPR051010">
    <property type="entry name" value="BCAA_transport"/>
</dbReference>
<name>A0A0R3CTT4_9BRAD</name>
<proteinExistence type="inferred from homology"/>
<dbReference type="Pfam" id="PF13458">
    <property type="entry name" value="Peripla_BP_6"/>
    <property type="match status" value="1"/>
</dbReference>
<keyword evidence="3" id="KW-0029">Amino-acid transport</keyword>
<keyword evidence="2 4" id="KW-0732">Signal</keyword>
<evidence type="ECO:0000313" key="7">
    <source>
        <dbReference type="Proteomes" id="UP000051936"/>
    </source>
</evidence>
<evidence type="ECO:0000256" key="1">
    <source>
        <dbReference type="ARBA" id="ARBA00010062"/>
    </source>
</evidence>
<dbReference type="Gene3D" id="3.40.50.2300">
    <property type="match status" value="2"/>
</dbReference>
<evidence type="ECO:0000256" key="2">
    <source>
        <dbReference type="ARBA" id="ARBA00022729"/>
    </source>
</evidence>
<dbReference type="PANTHER" id="PTHR30483:SF6">
    <property type="entry name" value="PERIPLASMIC BINDING PROTEIN OF ABC TRANSPORTER FOR NATURAL AMINO ACIDS"/>
    <property type="match status" value="1"/>
</dbReference>
<evidence type="ECO:0000259" key="5">
    <source>
        <dbReference type="Pfam" id="PF13458"/>
    </source>
</evidence>
<feature type="chain" id="PRO_5006434744" evidence="4">
    <location>
        <begin position="23"/>
        <end position="416"/>
    </location>
</feature>
<dbReference type="InterPro" id="IPR028081">
    <property type="entry name" value="Leu-bd"/>
</dbReference>
<evidence type="ECO:0000313" key="6">
    <source>
        <dbReference type="EMBL" id="KRQ01075.1"/>
    </source>
</evidence>